<dbReference type="Proteomes" id="UP000654075">
    <property type="component" value="Unassembled WGS sequence"/>
</dbReference>
<comment type="caution">
    <text evidence="2">The sequence shown here is derived from an EMBL/GenBank/DDBJ whole genome shotgun (WGS) entry which is preliminary data.</text>
</comment>
<evidence type="ECO:0000256" key="1">
    <source>
        <dbReference type="SAM" id="Phobius"/>
    </source>
</evidence>
<gene>
    <name evidence="2" type="ORF">PGLA1383_LOCUS40462</name>
</gene>
<keyword evidence="3" id="KW-1185">Reference proteome</keyword>
<accession>A0A813GDY5</accession>
<dbReference type="EMBL" id="CAJNNV010028124">
    <property type="protein sequence ID" value="CAE8623166.1"/>
    <property type="molecule type" value="Genomic_DNA"/>
</dbReference>
<feature type="transmembrane region" description="Helical" evidence="1">
    <location>
        <begin position="520"/>
        <end position="547"/>
    </location>
</feature>
<organism evidence="2 3">
    <name type="scientific">Polarella glacialis</name>
    <name type="common">Dinoflagellate</name>
    <dbReference type="NCBI Taxonomy" id="89957"/>
    <lineage>
        <taxon>Eukaryota</taxon>
        <taxon>Sar</taxon>
        <taxon>Alveolata</taxon>
        <taxon>Dinophyceae</taxon>
        <taxon>Suessiales</taxon>
        <taxon>Suessiaceae</taxon>
        <taxon>Polarella</taxon>
    </lineage>
</organism>
<proteinExistence type="predicted"/>
<sequence>PHQGEAKAGGRGRCGLRNPVLDLCKATSPEAAEAPVRRLRAALLRAEATDAPVDSGLVGMAAAQSARLGLKDLLCALCSFSWPRLSAFGAREVAELAAAATKCGCEAPFFYCAVVAFCYGNPGAFTCLRDVAFVATAIGRLHLQDGIDLALAFYGLSIAALPHLLQQCTQGCNTRDVVEFFHSLANALESAPLAGGQTLVSTAVAVQAVCASVAAITPGLPEASAQDVAKAAGATAVCWSLMPDLQATVLSALLIELIQAVHHRQSDLNLQDLSLLAVAFAKLGDDPSSSSAWEVLSVRCVAHVAEFSPKDLSLLLWAAVKCKQASCGHAISRQVAQRNLSTFSSQDLCMTAQGLAKLERRHVVTPLCLVAGEVFARQALGLSAADKALILWSLAKVGINHIALRRLLVRHLAMEKFDSMPRDVVGIALWALAVTWSSREIISQECWPRLLAAKLLSFQPWQEAPAHEVANAAWGCAQLPADIVVLDTWTALCQSASCLELSSLKAHELCNLLAGMAASWLQLVIFFILLLLFCNYLLLFCLFSFILSLKCI</sequence>
<name>A0A813GDY5_POLGL</name>
<evidence type="ECO:0000313" key="3">
    <source>
        <dbReference type="Proteomes" id="UP000654075"/>
    </source>
</evidence>
<protein>
    <submittedName>
        <fullName evidence="2">Uncharacterized protein</fullName>
    </submittedName>
</protein>
<keyword evidence="1" id="KW-1133">Transmembrane helix</keyword>
<evidence type="ECO:0000313" key="2">
    <source>
        <dbReference type="EMBL" id="CAE8623166.1"/>
    </source>
</evidence>
<feature type="non-terminal residue" evidence="2">
    <location>
        <position position="1"/>
    </location>
</feature>
<dbReference type="AlphaFoldDB" id="A0A813GDY5"/>
<keyword evidence="1" id="KW-0472">Membrane</keyword>
<reference evidence="2" key="1">
    <citation type="submission" date="2021-02" db="EMBL/GenBank/DDBJ databases">
        <authorList>
            <person name="Dougan E. K."/>
            <person name="Rhodes N."/>
            <person name="Thang M."/>
            <person name="Chan C."/>
        </authorList>
    </citation>
    <scope>NUCLEOTIDE SEQUENCE</scope>
</reference>
<keyword evidence="1" id="KW-0812">Transmembrane</keyword>
<dbReference type="OrthoDB" id="422636at2759"/>